<gene>
    <name evidence="3" type="ORF">Maut_02470</name>
    <name evidence="4" type="ORF">MTAT_03010</name>
</gene>
<keyword evidence="1" id="KW-0677">Repeat</keyword>
<dbReference type="Pfam" id="PF00395">
    <property type="entry name" value="SLH"/>
    <property type="match status" value="1"/>
</dbReference>
<reference evidence="4 6" key="2">
    <citation type="submission" date="2019-05" db="EMBL/GenBank/DDBJ databases">
        <title>Genome sequence of Moorella thermoacetica ATCC 33924.</title>
        <authorList>
            <person name="Poehlein A."/>
            <person name="Bengelsdorf F.R."/>
            <person name="Duerre P."/>
            <person name="Daniel R."/>
        </authorList>
    </citation>
    <scope>NUCLEOTIDE SEQUENCE [LARGE SCALE GENOMIC DNA]</scope>
    <source>
        <strain evidence="4 6">ATCC 33924</strain>
    </source>
</reference>
<dbReference type="Proteomes" id="UP000322283">
    <property type="component" value="Unassembled WGS sequence"/>
</dbReference>
<dbReference type="RefSeq" id="WP_196769024.1">
    <property type="nucleotide sequence ID" value="NZ_CP017019.1"/>
</dbReference>
<dbReference type="EMBL" id="VCDX01000001">
    <property type="protein sequence ID" value="TYL15568.1"/>
    <property type="molecule type" value="Genomic_DNA"/>
</dbReference>
<evidence type="ECO:0000259" key="2">
    <source>
        <dbReference type="PROSITE" id="PS51272"/>
    </source>
</evidence>
<name>A0AAC9HJP7_NEOTH</name>
<feature type="domain" description="SLH" evidence="2">
    <location>
        <begin position="1"/>
        <end position="56"/>
    </location>
</feature>
<evidence type="ECO:0000313" key="6">
    <source>
        <dbReference type="Proteomes" id="UP000322283"/>
    </source>
</evidence>
<evidence type="ECO:0000256" key="1">
    <source>
        <dbReference type="ARBA" id="ARBA00022737"/>
    </source>
</evidence>
<accession>A0AAC9HJP7</accession>
<dbReference type="AlphaFoldDB" id="A0AAC9HJP7"/>
<keyword evidence="6" id="KW-1185">Reference proteome</keyword>
<dbReference type="PROSITE" id="PS51272">
    <property type="entry name" value="SLH"/>
    <property type="match status" value="1"/>
</dbReference>
<sequence>MPYTDAGSLSPDSLGYVALSWGLGILKGNGSTFEPGHQVTRAEAAAALVRTLAVKM</sequence>
<dbReference type="EMBL" id="CP017019">
    <property type="protein sequence ID" value="AOQ24890.1"/>
    <property type="molecule type" value="Genomic_DNA"/>
</dbReference>
<evidence type="ECO:0000313" key="3">
    <source>
        <dbReference type="EMBL" id="AOQ24890.1"/>
    </source>
</evidence>
<proteinExistence type="predicted"/>
<evidence type="ECO:0000313" key="5">
    <source>
        <dbReference type="Proteomes" id="UP000094598"/>
    </source>
</evidence>
<dbReference type="Proteomes" id="UP000094598">
    <property type="component" value="Chromosome"/>
</dbReference>
<protein>
    <recommendedName>
        <fullName evidence="2">SLH domain-containing protein</fullName>
    </recommendedName>
</protein>
<evidence type="ECO:0000313" key="4">
    <source>
        <dbReference type="EMBL" id="TYL15568.1"/>
    </source>
</evidence>
<organism evidence="3 5">
    <name type="scientific">Neomoorella thermoacetica</name>
    <name type="common">Clostridium thermoaceticum</name>
    <dbReference type="NCBI Taxonomy" id="1525"/>
    <lineage>
        <taxon>Bacteria</taxon>
        <taxon>Bacillati</taxon>
        <taxon>Bacillota</taxon>
        <taxon>Clostridia</taxon>
        <taxon>Neomoorellales</taxon>
        <taxon>Neomoorellaceae</taxon>
        <taxon>Neomoorella</taxon>
    </lineage>
</organism>
<reference evidence="3 5" key="1">
    <citation type="submission" date="2016-08" db="EMBL/GenBank/DDBJ databases">
        <title>Moorella thermoacetica DSM 103132.</title>
        <authorList>
            <person name="Jendresen C.B."/>
            <person name="Redl S.M."/>
            <person name="Jensen T.O."/>
            <person name="Nielsen A.T."/>
        </authorList>
    </citation>
    <scope>NUCLEOTIDE SEQUENCE [LARGE SCALE GENOMIC DNA]</scope>
    <source>
        <strain evidence="3 5">DSM 103132</strain>
    </source>
</reference>
<dbReference type="InterPro" id="IPR001119">
    <property type="entry name" value="SLH_dom"/>
</dbReference>